<keyword evidence="3" id="KW-1185">Reference proteome</keyword>
<evidence type="ECO:0000256" key="1">
    <source>
        <dbReference type="SAM" id="MobiDB-lite"/>
    </source>
</evidence>
<proteinExistence type="predicted"/>
<organism evidence="2 3">
    <name type="scientific">Mya arenaria</name>
    <name type="common">Soft-shell clam</name>
    <dbReference type="NCBI Taxonomy" id="6604"/>
    <lineage>
        <taxon>Eukaryota</taxon>
        <taxon>Metazoa</taxon>
        <taxon>Spiralia</taxon>
        <taxon>Lophotrochozoa</taxon>
        <taxon>Mollusca</taxon>
        <taxon>Bivalvia</taxon>
        <taxon>Autobranchia</taxon>
        <taxon>Heteroconchia</taxon>
        <taxon>Euheterodonta</taxon>
        <taxon>Imparidentia</taxon>
        <taxon>Neoheterodontei</taxon>
        <taxon>Myida</taxon>
        <taxon>Myoidea</taxon>
        <taxon>Myidae</taxon>
        <taxon>Mya</taxon>
    </lineage>
</organism>
<sequence length="409" mass="47541">MAIFESYNHIKRVKIVKSPSEICKDYRKRLKETDDEMYLRKERERRRKNYVPSAVLSTAERAVRRYKVREAVKRCREKKKRIALERDRTAQSESLNTNGYESVGGTAENSEHLVVAMQFPKRAVGPRNRVTQELKRASQQLKELKMANLNLTRKLKTEQRRRQRMTKRLQDSPTKPRSSTEKLMNRAGLTTIQKNKVRKEIVFGNVVAAQLQAKAKEYNKATIRRLHKLIAGKIIKKYKCRFTICKRLGLNKKTATKYSADDIGTNKESFKTARKLEKNIIQFLERDDNSRMQPGKKDKVKQDGAVKQARVLTVYLQNLYEKLLSENPGQNISFATFCRIRPKHMQLSAFISKSSCLCTKHQNMALTAKTLRREGVATSVNPETFLRVDYDRQAVLDKIPETMEKSRDP</sequence>
<evidence type="ECO:0000313" key="2">
    <source>
        <dbReference type="EMBL" id="WAR16626.1"/>
    </source>
</evidence>
<reference evidence="2" key="1">
    <citation type="submission" date="2022-11" db="EMBL/GenBank/DDBJ databases">
        <title>Centuries of genome instability and evolution in soft-shell clam transmissible cancer (bioRxiv).</title>
        <authorList>
            <person name="Hart S.F.M."/>
            <person name="Yonemitsu M.A."/>
            <person name="Giersch R.M."/>
            <person name="Beal B.F."/>
            <person name="Arriagada G."/>
            <person name="Davis B.W."/>
            <person name="Ostrander E.A."/>
            <person name="Goff S.P."/>
            <person name="Metzger M.J."/>
        </authorList>
    </citation>
    <scope>NUCLEOTIDE SEQUENCE</scope>
    <source>
        <strain evidence="2">MELC-2E11</strain>
        <tissue evidence="2">Siphon/mantle</tissue>
    </source>
</reference>
<feature type="region of interest" description="Disordered" evidence="1">
    <location>
        <begin position="85"/>
        <end position="104"/>
    </location>
</feature>
<dbReference type="EMBL" id="CP111021">
    <property type="protein sequence ID" value="WAR16626.1"/>
    <property type="molecule type" value="Genomic_DNA"/>
</dbReference>
<protein>
    <submittedName>
        <fullName evidence="2">Uncharacterized protein</fullName>
    </submittedName>
</protein>
<name>A0ABY7F762_MYAAR</name>
<gene>
    <name evidence="2" type="ORF">MAR_031220</name>
</gene>
<feature type="compositionally biased region" description="Polar residues" evidence="1">
    <location>
        <begin position="91"/>
        <end position="100"/>
    </location>
</feature>
<evidence type="ECO:0000313" key="3">
    <source>
        <dbReference type="Proteomes" id="UP001164746"/>
    </source>
</evidence>
<accession>A0ABY7F762</accession>
<dbReference type="Proteomes" id="UP001164746">
    <property type="component" value="Chromosome 10"/>
</dbReference>
<feature type="region of interest" description="Disordered" evidence="1">
    <location>
        <begin position="157"/>
        <end position="181"/>
    </location>
</feature>